<dbReference type="RefSeq" id="WP_092386810.1">
    <property type="nucleotide sequence ID" value="NZ_LT629787.1"/>
</dbReference>
<comment type="similarity">
    <text evidence="2 10">Belongs to the GSP L family.</text>
</comment>
<dbReference type="InterPro" id="IPR043129">
    <property type="entry name" value="ATPase_NBD"/>
</dbReference>
<dbReference type="CDD" id="cd24017">
    <property type="entry name" value="ASKHA_T2SSL_N"/>
    <property type="match status" value="1"/>
</dbReference>
<dbReference type="STRING" id="1434072.SAMN05216210_2180"/>
<dbReference type="Proteomes" id="UP000243924">
    <property type="component" value="Chromosome I"/>
</dbReference>
<evidence type="ECO:0000256" key="9">
    <source>
        <dbReference type="ARBA" id="ARBA00023136"/>
    </source>
</evidence>
<dbReference type="InterPro" id="IPR024230">
    <property type="entry name" value="GspL_cyto_dom"/>
</dbReference>
<feature type="region of interest" description="Disordered" evidence="11">
    <location>
        <begin position="389"/>
        <end position="412"/>
    </location>
</feature>
<dbReference type="InterPro" id="IPR025691">
    <property type="entry name" value="GspL_pp_dom"/>
</dbReference>
<keyword evidence="9 12" id="KW-0472">Membrane</keyword>
<evidence type="ECO:0000256" key="1">
    <source>
        <dbReference type="ARBA" id="ARBA00004377"/>
    </source>
</evidence>
<evidence type="ECO:0000256" key="11">
    <source>
        <dbReference type="SAM" id="MobiDB-lite"/>
    </source>
</evidence>
<dbReference type="Gene3D" id="3.30.420.380">
    <property type="match status" value="1"/>
</dbReference>
<protein>
    <recommendedName>
        <fullName evidence="10">Type II secretion system protein L</fullName>
        <shortName evidence="10">T2SS protein L</shortName>
    </recommendedName>
</protein>
<feature type="transmembrane region" description="Helical" evidence="12">
    <location>
        <begin position="264"/>
        <end position="283"/>
    </location>
</feature>
<dbReference type="GO" id="GO:0009276">
    <property type="term" value="C:Gram-negative-bacterium-type cell wall"/>
    <property type="evidence" value="ECO:0007669"/>
    <property type="project" value="InterPro"/>
</dbReference>
<feature type="domain" description="GspL cytoplasmic actin-ATPase-like" evidence="13">
    <location>
        <begin position="36"/>
        <end position="139"/>
    </location>
</feature>
<dbReference type="GO" id="GO:0005886">
    <property type="term" value="C:plasma membrane"/>
    <property type="evidence" value="ECO:0007669"/>
    <property type="project" value="UniProtKB-SubCell"/>
</dbReference>
<keyword evidence="4" id="KW-1003">Cell membrane</keyword>
<feature type="domain" description="GspL periplasmic" evidence="14">
    <location>
        <begin position="258"/>
        <end position="410"/>
    </location>
</feature>
<keyword evidence="7 10" id="KW-0653">Protein transport</keyword>
<keyword evidence="16" id="KW-1185">Reference proteome</keyword>
<evidence type="ECO:0000259" key="14">
    <source>
        <dbReference type="Pfam" id="PF12693"/>
    </source>
</evidence>
<organism evidence="15 16">
    <name type="scientific">Halopseudomonas salegens</name>
    <dbReference type="NCBI Taxonomy" id="1434072"/>
    <lineage>
        <taxon>Bacteria</taxon>
        <taxon>Pseudomonadati</taxon>
        <taxon>Pseudomonadota</taxon>
        <taxon>Gammaproteobacteria</taxon>
        <taxon>Pseudomonadales</taxon>
        <taxon>Pseudomonadaceae</taxon>
        <taxon>Halopseudomonas</taxon>
    </lineage>
</organism>
<keyword evidence="5" id="KW-0997">Cell inner membrane</keyword>
<dbReference type="NCBIfam" id="TIGR01709">
    <property type="entry name" value="typeII_sec_gspL"/>
    <property type="match status" value="1"/>
</dbReference>
<name>A0A1H2GBL4_9GAMM</name>
<gene>
    <name evidence="15" type="ORF">SAMN05216210_2180</name>
</gene>
<dbReference type="Pfam" id="PF12693">
    <property type="entry name" value="GspL_C"/>
    <property type="match status" value="1"/>
</dbReference>
<evidence type="ECO:0000256" key="5">
    <source>
        <dbReference type="ARBA" id="ARBA00022519"/>
    </source>
</evidence>
<proteinExistence type="inferred from homology"/>
<evidence type="ECO:0000259" key="13">
    <source>
        <dbReference type="Pfam" id="PF05134"/>
    </source>
</evidence>
<keyword evidence="8 12" id="KW-1133">Transmembrane helix</keyword>
<comment type="function">
    <text evidence="10">Inner membrane component of the type II secretion system required for the energy-dependent secretion of extracellular factors such as proteases and toxins from the periplasm.</text>
</comment>
<accession>A0A1H2GBL4</accession>
<evidence type="ECO:0000256" key="2">
    <source>
        <dbReference type="ARBA" id="ARBA00005318"/>
    </source>
</evidence>
<evidence type="ECO:0000313" key="16">
    <source>
        <dbReference type="Proteomes" id="UP000243924"/>
    </source>
</evidence>
<dbReference type="GO" id="GO:0015628">
    <property type="term" value="P:protein secretion by the type II secretion system"/>
    <property type="evidence" value="ECO:0007669"/>
    <property type="project" value="InterPro"/>
</dbReference>
<dbReference type="PIRSF" id="PIRSF015761">
    <property type="entry name" value="Protein_L"/>
    <property type="match status" value="1"/>
</dbReference>
<sequence length="412" mass="44642">MLIVLLPDSLPAPAEADAVQPALCWWQLERDGSLLAHGVDSLADLHARFAQTRVRALAPAMAVSLYRITMPARRGAAQRAALPYALEDQLSEDIDGLHFVAGPRTPNDELVAAVVSHDLMQQWQALLQLPGWRLEAIVPAPRIFSPLAPEQGVRLQECVWPDGQVQVVLTAADQEPQLMEPELVGFWLQRRLHGEPELAIELLGLSAGQLGLSSSTTIDEYPAKPLDWATLLRSLQGSNPACNLLTGAYATSLAAPPWRKLRPVMALAAAIVLLVLAQVLIEWRALDQERDRLQVQMLQIFSNSLPSTPPVDPVNQFREVLSGGAAVSGGPSMGPLLHDVLQVVQAHADAQIVSLRGTLTAVELELQVASFAELESIRAALSEQPNLREDLQGADSTSDGVSARLRVQRSES</sequence>
<reference evidence="16" key="1">
    <citation type="submission" date="2016-10" db="EMBL/GenBank/DDBJ databases">
        <authorList>
            <person name="Varghese N."/>
            <person name="Submissions S."/>
        </authorList>
    </citation>
    <scope>NUCLEOTIDE SEQUENCE [LARGE SCALE GENOMIC DNA]</scope>
    <source>
        <strain evidence="16">CECT 8338</strain>
    </source>
</reference>
<dbReference type="SUPFAM" id="SSF53067">
    <property type="entry name" value="Actin-like ATPase domain"/>
    <property type="match status" value="1"/>
</dbReference>
<keyword evidence="6 12" id="KW-0812">Transmembrane</keyword>
<evidence type="ECO:0000256" key="7">
    <source>
        <dbReference type="ARBA" id="ARBA00022927"/>
    </source>
</evidence>
<evidence type="ECO:0000256" key="8">
    <source>
        <dbReference type="ARBA" id="ARBA00022989"/>
    </source>
</evidence>
<comment type="subcellular location">
    <subcellularLocation>
        <location evidence="1">Cell inner membrane</location>
        <topology evidence="1">Single-pass membrane protein</topology>
    </subcellularLocation>
</comment>
<evidence type="ECO:0000313" key="15">
    <source>
        <dbReference type="EMBL" id="SDU16862.1"/>
    </source>
</evidence>
<dbReference type="EMBL" id="LT629787">
    <property type="protein sequence ID" value="SDU16862.1"/>
    <property type="molecule type" value="Genomic_DNA"/>
</dbReference>
<dbReference type="InterPro" id="IPR007812">
    <property type="entry name" value="T2SS_protein-GspL"/>
</dbReference>
<evidence type="ECO:0000256" key="4">
    <source>
        <dbReference type="ARBA" id="ARBA00022475"/>
    </source>
</evidence>
<evidence type="ECO:0000256" key="10">
    <source>
        <dbReference type="PIRNR" id="PIRNR015761"/>
    </source>
</evidence>
<dbReference type="AlphaFoldDB" id="A0A1H2GBL4"/>
<dbReference type="GO" id="GO:0015627">
    <property type="term" value="C:type II protein secretion system complex"/>
    <property type="evidence" value="ECO:0007669"/>
    <property type="project" value="InterPro"/>
</dbReference>
<dbReference type="OrthoDB" id="7011844at2"/>
<evidence type="ECO:0000256" key="6">
    <source>
        <dbReference type="ARBA" id="ARBA00022692"/>
    </source>
</evidence>
<evidence type="ECO:0000256" key="12">
    <source>
        <dbReference type="SAM" id="Phobius"/>
    </source>
</evidence>
<keyword evidence="3 10" id="KW-0813">Transport</keyword>
<evidence type="ECO:0000256" key="3">
    <source>
        <dbReference type="ARBA" id="ARBA00022448"/>
    </source>
</evidence>
<dbReference type="Pfam" id="PF05134">
    <property type="entry name" value="T2SSL"/>
    <property type="match status" value="1"/>
</dbReference>